<evidence type="ECO:0000259" key="1">
    <source>
        <dbReference type="SMART" id="SM00225"/>
    </source>
</evidence>
<dbReference type="SMART" id="SM00225">
    <property type="entry name" value="BTB"/>
    <property type="match status" value="1"/>
</dbReference>
<proteinExistence type="predicted"/>
<dbReference type="AlphaFoldDB" id="A0A8H7VFD3"/>
<dbReference type="PANTHER" id="PTHR11145">
    <property type="entry name" value="BTB/POZ DOMAIN-CONTAINING ADAPTER FOR CUL3-MEDIATED RHOA DEGRADATION PROTEIN FAMILY MEMBER"/>
    <property type="match status" value="1"/>
</dbReference>
<gene>
    <name evidence="2" type="ORF">INT45_004605</name>
</gene>
<dbReference type="Pfam" id="PF02214">
    <property type="entry name" value="BTB_2"/>
    <property type="match status" value="1"/>
</dbReference>
<dbReference type="PANTHER" id="PTHR11145:SF8">
    <property type="entry name" value="RE57120P"/>
    <property type="match status" value="1"/>
</dbReference>
<evidence type="ECO:0000313" key="3">
    <source>
        <dbReference type="Proteomes" id="UP000646827"/>
    </source>
</evidence>
<dbReference type="GO" id="GO:0051260">
    <property type="term" value="P:protein homooligomerization"/>
    <property type="evidence" value="ECO:0007669"/>
    <property type="project" value="InterPro"/>
</dbReference>
<dbReference type="Proteomes" id="UP000646827">
    <property type="component" value="Unassembled WGS sequence"/>
</dbReference>
<dbReference type="OrthoDB" id="2414723at2759"/>
<dbReference type="SUPFAM" id="SSF141571">
    <property type="entry name" value="Pentapeptide repeat-like"/>
    <property type="match status" value="1"/>
</dbReference>
<dbReference type="Gene3D" id="2.160.20.80">
    <property type="entry name" value="E3 ubiquitin-protein ligase SopA"/>
    <property type="match status" value="1"/>
</dbReference>
<dbReference type="InterPro" id="IPR003131">
    <property type="entry name" value="T1-type_BTB"/>
</dbReference>
<accession>A0A8H7VFD3</accession>
<dbReference type="SUPFAM" id="SSF54695">
    <property type="entry name" value="POZ domain"/>
    <property type="match status" value="1"/>
</dbReference>
<dbReference type="InterPro" id="IPR045068">
    <property type="entry name" value="BACURD1-3"/>
</dbReference>
<protein>
    <recommendedName>
        <fullName evidence="1">BTB domain-containing protein</fullName>
    </recommendedName>
</protein>
<name>A0A8H7VFD3_9FUNG</name>
<feature type="domain" description="BTB" evidence="1">
    <location>
        <begin position="130"/>
        <end position="230"/>
    </location>
</feature>
<reference evidence="2 3" key="1">
    <citation type="submission" date="2020-12" db="EMBL/GenBank/DDBJ databases">
        <title>Metabolic potential, ecology and presence of endohyphal bacteria is reflected in genomic diversity of Mucoromycotina.</title>
        <authorList>
            <person name="Muszewska A."/>
            <person name="Okrasinska A."/>
            <person name="Steczkiewicz K."/>
            <person name="Drgas O."/>
            <person name="Orlowska M."/>
            <person name="Perlinska-Lenart U."/>
            <person name="Aleksandrzak-Piekarczyk T."/>
            <person name="Szatraj K."/>
            <person name="Zielenkiewicz U."/>
            <person name="Pilsyk S."/>
            <person name="Malc E."/>
            <person name="Mieczkowski P."/>
            <person name="Kruszewska J.S."/>
            <person name="Biernat P."/>
            <person name="Pawlowska J."/>
        </authorList>
    </citation>
    <scope>NUCLEOTIDE SEQUENCE [LARGE SCALE GENOMIC DNA]</scope>
    <source>
        <strain evidence="2 3">CBS 142.35</strain>
    </source>
</reference>
<feature type="non-terminal residue" evidence="2">
    <location>
        <position position="1"/>
    </location>
</feature>
<evidence type="ECO:0000313" key="2">
    <source>
        <dbReference type="EMBL" id="KAG2220986.1"/>
    </source>
</evidence>
<dbReference type="InterPro" id="IPR011333">
    <property type="entry name" value="SKP1/BTB/POZ_sf"/>
</dbReference>
<organism evidence="2 3">
    <name type="scientific">Circinella minor</name>
    <dbReference type="NCBI Taxonomy" id="1195481"/>
    <lineage>
        <taxon>Eukaryota</taxon>
        <taxon>Fungi</taxon>
        <taxon>Fungi incertae sedis</taxon>
        <taxon>Mucoromycota</taxon>
        <taxon>Mucoromycotina</taxon>
        <taxon>Mucoromycetes</taxon>
        <taxon>Mucorales</taxon>
        <taxon>Lichtheimiaceae</taxon>
        <taxon>Circinella</taxon>
    </lineage>
</organism>
<dbReference type="Gene3D" id="3.30.710.10">
    <property type="entry name" value="Potassium Channel Kv1.1, Chain A"/>
    <property type="match status" value="1"/>
</dbReference>
<dbReference type="InterPro" id="IPR000210">
    <property type="entry name" value="BTB/POZ_dom"/>
</dbReference>
<keyword evidence="3" id="KW-1185">Reference proteome</keyword>
<dbReference type="EMBL" id="JAEPRB010000122">
    <property type="protein sequence ID" value="KAG2220986.1"/>
    <property type="molecule type" value="Genomic_DNA"/>
</dbReference>
<sequence length="343" mass="40468">SVIMFESPTVEVPDRTVTPFKSVNINVDEPLDRSQFAVYEENLPEWKFISDSHTSERQALHKHIADRLQQLRDIEEWFEKANGDFHNRVEEAYVALSDELSERHQFFEKEKKKYDREEQVMKEVRKFQNEIVKLNVGGQLFVTSKTTLTRDPNSLLANLFHTQRPDEDGSYFLDRDSTYFRLVLNYLRDLKIPQNALDDPRIMDELMQEARFYNIRDLLKLRWMDLPVITQDELYRLYPLSRSSSNNREQTIFNLQGKMLCGLDFSNYHIDPRSDFSGSNLENCKFDNAWFGFDFEHQVNFSNTYLKGVQFPDPHAERTAPGVKFNLVGADIDDMNQHSVHFN</sequence>
<comment type="caution">
    <text evidence="2">The sequence shown here is derived from an EMBL/GenBank/DDBJ whole genome shotgun (WGS) entry which is preliminary data.</text>
</comment>